<comment type="caution">
    <text evidence="3">The sequence shown here is derived from an EMBL/GenBank/DDBJ whole genome shotgun (WGS) entry which is preliminary data.</text>
</comment>
<accession>A0ABU6P163</accession>
<evidence type="ECO:0000313" key="3">
    <source>
        <dbReference type="EMBL" id="MED4402733.1"/>
    </source>
</evidence>
<sequence>MVNFAIVGMGHIAKKHIEAIQHADGAKLVAVCDTNAQRLEEYEGICSLYTDLEKMLDEQTDIDVVNICVPSGLHMRLAKIVAEKGKHIILEKPMALTVSDSEEINKIAAENGVKLSVVHPNRFRPAIRVLRDLMDRNLFGKLSHANATVRWNRNQAYYDQADWRGTKEFDGGVLMNQAIHNLDLLLWFMGPVKSVQAMASTRFRDIETEDVAVGVVEFESGALGVIEAATTIYPENLEESLAIFGETGTVKISGRNANFIETLNVLDISEEEKNKLIEEVKVDPFGKPGHQWIIEDMIQAVQTNTEPIVSGQEGLAPVKLIEAFLESAETGKKVFIKQLSAV</sequence>
<dbReference type="SUPFAM" id="SSF55347">
    <property type="entry name" value="Glyceraldehyde-3-phosphate dehydrogenase-like, C-terminal domain"/>
    <property type="match status" value="1"/>
</dbReference>
<organism evidence="3 4">
    <name type="scientific">Metabacillus fastidiosus</name>
    <dbReference type="NCBI Taxonomy" id="1458"/>
    <lineage>
        <taxon>Bacteria</taxon>
        <taxon>Bacillati</taxon>
        <taxon>Bacillota</taxon>
        <taxon>Bacilli</taxon>
        <taxon>Bacillales</taxon>
        <taxon>Bacillaceae</taxon>
        <taxon>Metabacillus</taxon>
    </lineage>
</organism>
<dbReference type="PANTHER" id="PTHR43249">
    <property type="entry name" value="UDP-N-ACETYL-2-AMINO-2-DEOXY-D-GLUCURONATE OXIDASE"/>
    <property type="match status" value="1"/>
</dbReference>
<dbReference type="Gene3D" id="3.30.360.10">
    <property type="entry name" value="Dihydrodipicolinate Reductase, domain 2"/>
    <property type="match status" value="1"/>
</dbReference>
<dbReference type="Gene3D" id="3.40.50.720">
    <property type="entry name" value="NAD(P)-binding Rossmann-like Domain"/>
    <property type="match status" value="1"/>
</dbReference>
<dbReference type="Pfam" id="PF01408">
    <property type="entry name" value="GFO_IDH_MocA"/>
    <property type="match status" value="1"/>
</dbReference>
<dbReference type="InterPro" id="IPR055170">
    <property type="entry name" value="GFO_IDH_MocA-like_dom"/>
</dbReference>
<keyword evidence="4" id="KW-1185">Reference proteome</keyword>
<dbReference type="InterPro" id="IPR036291">
    <property type="entry name" value="NAD(P)-bd_dom_sf"/>
</dbReference>
<dbReference type="Proteomes" id="UP001342826">
    <property type="component" value="Unassembled WGS sequence"/>
</dbReference>
<gene>
    <name evidence="3" type="ORF">P9271_15620</name>
</gene>
<feature type="domain" description="GFO/IDH/MocA-like oxidoreductase" evidence="2">
    <location>
        <begin position="128"/>
        <end position="250"/>
    </location>
</feature>
<evidence type="ECO:0000259" key="1">
    <source>
        <dbReference type="Pfam" id="PF01408"/>
    </source>
</evidence>
<dbReference type="SUPFAM" id="SSF51735">
    <property type="entry name" value="NAD(P)-binding Rossmann-fold domains"/>
    <property type="match status" value="1"/>
</dbReference>
<dbReference type="InterPro" id="IPR052515">
    <property type="entry name" value="Gfo/Idh/MocA_Oxidoreductase"/>
</dbReference>
<evidence type="ECO:0000259" key="2">
    <source>
        <dbReference type="Pfam" id="PF22725"/>
    </source>
</evidence>
<dbReference type="PANTHER" id="PTHR43249:SF1">
    <property type="entry name" value="D-GLUCOSIDE 3-DEHYDROGENASE"/>
    <property type="match status" value="1"/>
</dbReference>
<dbReference type="Pfam" id="PF22725">
    <property type="entry name" value="GFO_IDH_MocA_C3"/>
    <property type="match status" value="1"/>
</dbReference>
<feature type="domain" description="Gfo/Idh/MocA-like oxidoreductase N-terminal" evidence="1">
    <location>
        <begin position="2"/>
        <end position="118"/>
    </location>
</feature>
<evidence type="ECO:0000313" key="4">
    <source>
        <dbReference type="Proteomes" id="UP001342826"/>
    </source>
</evidence>
<reference evidence="3 4" key="1">
    <citation type="submission" date="2023-03" db="EMBL/GenBank/DDBJ databases">
        <title>Bacillus Genome Sequencing.</title>
        <authorList>
            <person name="Dunlap C."/>
        </authorList>
    </citation>
    <scope>NUCLEOTIDE SEQUENCE [LARGE SCALE GENOMIC DNA]</scope>
    <source>
        <strain evidence="3 4">NRS-1717</strain>
    </source>
</reference>
<proteinExistence type="predicted"/>
<protein>
    <submittedName>
        <fullName evidence="3">Gfo/Idh/MocA family oxidoreductase</fullName>
    </submittedName>
</protein>
<dbReference type="RefSeq" id="WP_328015527.1">
    <property type="nucleotide sequence ID" value="NZ_JARTFS010000013.1"/>
</dbReference>
<name>A0ABU6P163_9BACI</name>
<dbReference type="InterPro" id="IPR000683">
    <property type="entry name" value="Gfo/Idh/MocA-like_OxRdtase_N"/>
</dbReference>
<dbReference type="EMBL" id="JARTFS010000013">
    <property type="protein sequence ID" value="MED4402733.1"/>
    <property type="molecule type" value="Genomic_DNA"/>
</dbReference>